<organism evidence="5 6">
    <name type="scientific">Acinonyx jubatus</name>
    <name type="common">Cheetah</name>
    <dbReference type="NCBI Taxonomy" id="32536"/>
    <lineage>
        <taxon>Eukaryota</taxon>
        <taxon>Metazoa</taxon>
        <taxon>Chordata</taxon>
        <taxon>Craniata</taxon>
        <taxon>Vertebrata</taxon>
        <taxon>Euteleostomi</taxon>
        <taxon>Mammalia</taxon>
        <taxon>Eutheria</taxon>
        <taxon>Laurasiatheria</taxon>
        <taxon>Carnivora</taxon>
        <taxon>Feliformia</taxon>
        <taxon>Felidae</taxon>
        <taxon>Felinae</taxon>
        <taxon>Acinonyx</taxon>
    </lineage>
</organism>
<gene>
    <name evidence="6" type="primary">LOC128314722</name>
</gene>
<evidence type="ECO:0000313" key="6">
    <source>
        <dbReference type="RefSeq" id="XP_053074081.1"/>
    </source>
</evidence>
<evidence type="ECO:0000259" key="4">
    <source>
        <dbReference type="Pfam" id="PF01423"/>
    </source>
</evidence>
<dbReference type="Gene3D" id="2.30.30.100">
    <property type="match status" value="1"/>
</dbReference>
<dbReference type="PANTHER" id="PTHR11021">
    <property type="entry name" value="SMALL NUCLEAR RIBONUCLEOPROTEIN F SNRNP-F"/>
    <property type="match status" value="1"/>
</dbReference>
<dbReference type="InterPro" id="IPR016487">
    <property type="entry name" value="Lsm6/sSmF"/>
</dbReference>
<name>A0ABM3PQX7_ACIJB</name>
<dbReference type="SUPFAM" id="SSF50182">
    <property type="entry name" value="Sm-like ribonucleoproteins"/>
    <property type="match status" value="1"/>
</dbReference>
<evidence type="ECO:0000256" key="2">
    <source>
        <dbReference type="ARBA" id="ARBA00023187"/>
    </source>
</evidence>
<reference evidence="6" key="1">
    <citation type="submission" date="2025-08" db="UniProtKB">
        <authorList>
            <consortium name="RefSeq"/>
        </authorList>
    </citation>
    <scope>IDENTIFICATION</scope>
    <source>
        <tissue evidence="6">Blood</tissue>
    </source>
</reference>
<feature type="domain" description="Sm" evidence="4">
    <location>
        <begin position="10"/>
        <end position="38"/>
    </location>
</feature>
<evidence type="ECO:0000313" key="5">
    <source>
        <dbReference type="Proteomes" id="UP001652583"/>
    </source>
</evidence>
<sequence length="56" mass="6431">MSLPLNHKPFLNGLIGKPVKVKLKWGMEYKGHLISVDSMQLANGRIHRWSIVWTFG</sequence>
<keyword evidence="2" id="KW-0508">mRNA splicing</keyword>
<dbReference type="InterPro" id="IPR010920">
    <property type="entry name" value="LSM_dom_sf"/>
</dbReference>
<dbReference type="RefSeq" id="XP_053074081.1">
    <property type="nucleotide sequence ID" value="XM_053218106.1"/>
</dbReference>
<protein>
    <submittedName>
        <fullName evidence="6">Small nuclear ribonucleoprotein F-like</fullName>
    </submittedName>
</protein>
<keyword evidence="5" id="KW-1185">Reference proteome</keyword>
<dbReference type="InterPro" id="IPR001163">
    <property type="entry name" value="Sm_dom_euk/arc"/>
</dbReference>
<evidence type="ECO:0000256" key="1">
    <source>
        <dbReference type="ARBA" id="ARBA00022728"/>
    </source>
</evidence>
<dbReference type="PANTHER" id="PTHR11021:SF0">
    <property type="entry name" value="SMALL NUCLEAR RIBONUCLEOPROTEIN F"/>
    <property type="match status" value="1"/>
</dbReference>
<dbReference type="GeneID" id="128314722"/>
<keyword evidence="1" id="KW-0507">mRNA processing</keyword>
<evidence type="ECO:0000256" key="3">
    <source>
        <dbReference type="ARBA" id="ARBA00023274"/>
    </source>
</evidence>
<accession>A0ABM3PQX7</accession>
<keyword evidence="1" id="KW-0747">Spliceosome</keyword>
<dbReference type="Proteomes" id="UP001652583">
    <property type="component" value="Chromosome A2"/>
</dbReference>
<keyword evidence="3" id="KW-0687">Ribonucleoprotein</keyword>
<proteinExistence type="predicted"/>
<dbReference type="Pfam" id="PF01423">
    <property type="entry name" value="LSM"/>
    <property type="match status" value="1"/>
</dbReference>